<dbReference type="EMBL" id="LS992241">
    <property type="protein sequence ID" value="SYX83020.1"/>
    <property type="molecule type" value="Genomic_DNA"/>
</dbReference>
<evidence type="ECO:0000313" key="2">
    <source>
        <dbReference type="Proteomes" id="UP000304148"/>
    </source>
</evidence>
<evidence type="ECO:0000313" key="1">
    <source>
        <dbReference type="EMBL" id="SYX83020.1"/>
    </source>
</evidence>
<sequence>MYNWEENSFLYAPDFLFVFTIESHKVVPILSHHNTVGA</sequence>
<name>A0A383R7T9_PAEAL</name>
<organism evidence="1 2">
    <name type="scientific">Paenibacillus alvei</name>
    <name type="common">Bacillus alvei</name>
    <dbReference type="NCBI Taxonomy" id="44250"/>
    <lineage>
        <taxon>Bacteria</taxon>
        <taxon>Bacillati</taxon>
        <taxon>Bacillota</taxon>
        <taxon>Bacilli</taxon>
        <taxon>Bacillales</taxon>
        <taxon>Paenibacillaceae</taxon>
        <taxon>Paenibacillus</taxon>
    </lineage>
</organism>
<protein>
    <submittedName>
        <fullName evidence="1">Uncharacterized protein</fullName>
    </submittedName>
</protein>
<gene>
    <name evidence="1" type="ORF">PBLR_11442</name>
</gene>
<dbReference type="AlphaFoldDB" id="A0A383R7T9"/>
<accession>A0A383R7T9</accession>
<proteinExistence type="predicted"/>
<dbReference type="Proteomes" id="UP000304148">
    <property type="component" value="Chromosome"/>
</dbReference>
<reference evidence="2" key="1">
    <citation type="submission" date="2018-08" db="EMBL/GenBank/DDBJ databases">
        <authorList>
            <person name="Chevrot R."/>
        </authorList>
    </citation>
    <scope>NUCLEOTIDE SEQUENCE [LARGE SCALE GENOMIC DNA]</scope>
</reference>